<feature type="domain" description="GGDEF" evidence="4">
    <location>
        <begin position="308"/>
        <end position="457"/>
    </location>
</feature>
<dbReference type="SUPFAM" id="SSF52172">
    <property type="entry name" value="CheY-like"/>
    <property type="match status" value="1"/>
</dbReference>
<dbReference type="InterPro" id="IPR011006">
    <property type="entry name" value="CheY-like_superfamily"/>
</dbReference>
<dbReference type="Pfam" id="PF00990">
    <property type="entry name" value="GGDEF"/>
    <property type="match status" value="1"/>
</dbReference>
<gene>
    <name evidence="5" type="ORF">SPIROBIBN47_370027</name>
</gene>
<evidence type="ECO:0000256" key="1">
    <source>
        <dbReference type="PROSITE-ProRule" id="PRU00169"/>
    </source>
</evidence>
<evidence type="ECO:0000313" key="5">
    <source>
        <dbReference type="EMBL" id="SLM14924.1"/>
    </source>
</evidence>
<accession>A0A3P3XKQ0</accession>
<dbReference type="SMART" id="SM00267">
    <property type="entry name" value="GGDEF"/>
    <property type="match status" value="1"/>
</dbReference>
<dbReference type="SMART" id="SM00448">
    <property type="entry name" value="REC"/>
    <property type="match status" value="1"/>
</dbReference>
<keyword evidence="2" id="KW-0175">Coiled coil</keyword>
<evidence type="ECO:0000256" key="2">
    <source>
        <dbReference type="SAM" id="Coils"/>
    </source>
</evidence>
<dbReference type="AlphaFoldDB" id="A0A3P3XKQ0"/>
<dbReference type="PANTHER" id="PTHR43041:SF1">
    <property type="entry name" value="METALLO-BETA-LACTAMASE DOMAIN-CONTAINING PROTEIN"/>
    <property type="match status" value="1"/>
</dbReference>
<dbReference type="InterPro" id="IPR036866">
    <property type="entry name" value="RibonucZ/Hydroxyglut_hydro"/>
</dbReference>
<sequence length="589" mass="65412">MKNVHGPVDLGGGYFRIGSSQLVGSLQSNIYLLIDGDEAVLFGPGSAIDLAELVRNIESVAPKDPIRTVIVHEQDPSSSSALSLLEKEGLRFDVVTHWRTWNSLRFYGLSSEPYIIDEHSWVLRLASGRTLQFLPTPYLYQPGAFATYDRATRTLLSGALFSSYSSEFSLYGEGADYLEQLKNFHRATMPSKDFLAPVVHSLASWDIGRILPAYGPIWRKNIRGILNQLADLECGELARSKETQALQQQIVKENGSQEEVAHLKAELEKLRKVNEELNHSISVSRDRALRDPVTGLYSEFFYKSFIEEEVAVRISDMGPQDNVLGVFGIDENIAQIEYKYGSREVEALLHGVAAIITENLPQTSMAFRLHGATIAVWMPAVLFDDAVALFDKIRYQVENSKAFVEPVTVSAGVATLSEAANLQPDLERLGADLTDLGIRRLRLARRRGGNMVYFASAEENESESKARILIVDDDEVNVDVLRTFLSNEGFSVLSASDGQEALSILGKEIVDVVITELMVPKIDAYLLKESMLSKSATKDIPVILISHLKTESTIRRAYRLGIVFYLQKPIILEELLGIVLNLTEAGSRA</sequence>
<evidence type="ECO:0008006" key="6">
    <source>
        <dbReference type="Google" id="ProtNLM"/>
    </source>
</evidence>
<evidence type="ECO:0000259" key="4">
    <source>
        <dbReference type="PROSITE" id="PS50887"/>
    </source>
</evidence>
<protein>
    <recommendedName>
        <fullName evidence="6">Response regulatory domain-containing protein</fullName>
    </recommendedName>
</protein>
<dbReference type="InterPro" id="IPR043128">
    <property type="entry name" value="Rev_trsase/Diguanyl_cyclase"/>
</dbReference>
<dbReference type="PANTHER" id="PTHR43041">
    <property type="entry name" value="HYDROLASE, METALLO-BETA-LACTAMASE SUPERFAMILY"/>
    <property type="match status" value="1"/>
</dbReference>
<dbReference type="InterPro" id="IPR045761">
    <property type="entry name" value="ODP_dom"/>
</dbReference>
<dbReference type="InterPro" id="IPR001789">
    <property type="entry name" value="Sig_transdc_resp-reg_receiver"/>
</dbReference>
<dbReference type="PROSITE" id="PS50110">
    <property type="entry name" value="RESPONSE_REGULATORY"/>
    <property type="match status" value="1"/>
</dbReference>
<dbReference type="Gene3D" id="3.40.50.2300">
    <property type="match status" value="1"/>
</dbReference>
<feature type="coiled-coil region" evidence="2">
    <location>
        <begin position="253"/>
        <end position="280"/>
    </location>
</feature>
<dbReference type="Gene3D" id="3.60.15.10">
    <property type="entry name" value="Ribonuclease Z/Hydroxyacylglutathione hydrolase-like"/>
    <property type="match status" value="1"/>
</dbReference>
<dbReference type="InterPro" id="IPR029787">
    <property type="entry name" value="Nucleotide_cyclase"/>
</dbReference>
<dbReference type="SUPFAM" id="SSF56281">
    <property type="entry name" value="Metallo-hydrolase/oxidoreductase"/>
    <property type="match status" value="1"/>
</dbReference>
<dbReference type="InterPro" id="IPR000160">
    <property type="entry name" value="GGDEF_dom"/>
</dbReference>
<dbReference type="Gene3D" id="3.30.70.270">
    <property type="match status" value="1"/>
</dbReference>
<reference evidence="5" key="1">
    <citation type="submission" date="2017-02" db="EMBL/GenBank/DDBJ databases">
        <authorList>
            <person name="Regsiter A."/>
            <person name="William W."/>
        </authorList>
    </citation>
    <scope>NUCLEOTIDE SEQUENCE</scope>
    <source>
        <strain evidence="5">Bib</strain>
    </source>
</reference>
<evidence type="ECO:0000259" key="3">
    <source>
        <dbReference type="PROSITE" id="PS50110"/>
    </source>
</evidence>
<dbReference type="Pfam" id="PF00072">
    <property type="entry name" value="Response_reg"/>
    <property type="match status" value="1"/>
</dbReference>
<feature type="domain" description="Response regulatory" evidence="3">
    <location>
        <begin position="467"/>
        <end position="583"/>
    </location>
</feature>
<dbReference type="GO" id="GO:0000160">
    <property type="term" value="P:phosphorelay signal transduction system"/>
    <property type="evidence" value="ECO:0007669"/>
    <property type="project" value="InterPro"/>
</dbReference>
<organism evidence="5">
    <name type="scientific">uncultured spirochete</name>
    <dbReference type="NCBI Taxonomy" id="156406"/>
    <lineage>
        <taxon>Bacteria</taxon>
        <taxon>Pseudomonadati</taxon>
        <taxon>Spirochaetota</taxon>
        <taxon>Spirochaetia</taxon>
        <taxon>Spirochaetales</taxon>
        <taxon>environmental samples</taxon>
    </lineage>
</organism>
<dbReference type="EMBL" id="FWDM01000031">
    <property type="protein sequence ID" value="SLM14924.1"/>
    <property type="molecule type" value="Genomic_DNA"/>
</dbReference>
<dbReference type="PROSITE" id="PS50887">
    <property type="entry name" value="GGDEF"/>
    <property type="match status" value="1"/>
</dbReference>
<name>A0A3P3XKQ0_9SPIR</name>
<dbReference type="Pfam" id="PF19583">
    <property type="entry name" value="ODP"/>
    <property type="match status" value="1"/>
</dbReference>
<proteinExistence type="predicted"/>
<dbReference type="SUPFAM" id="SSF55073">
    <property type="entry name" value="Nucleotide cyclase"/>
    <property type="match status" value="1"/>
</dbReference>
<dbReference type="CDD" id="cd00156">
    <property type="entry name" value="REC"/>
    <property type="match status" value="1"/>
</dbReference>
<comment type="caution">
    <text evidence="1">Lacks conserved residue(s) required for the propagation of feature annotation.</text>
</comment>